<accession>A0A0L9VTX5</accession>
<evidence type="ECO:0000313" key="3">
    <source>
        <dbReference type="EMBL" id="KOM58312.1"/>
    </source>
</evidence>
<protein>
    <recommendedName>
        <fullName evidence="2">RNA polymerase III subunit Rpc25 domain-containing protein</fullName>
    </recommendedName>
</protein>
<organism evidence="3 4">
    <name type="scientific">Phaseolus angularis</name>
    <name type="common">Azuki bean</name>
    <name type="synonym">Vigna angularis</name>
    <dbReference type="NCBI Taxonomy" id="3914"/>
    <lineage>
        <taxon>Eukaryota</taxon>
        <taxon>Viridiplantae</taxon>
        <taxon>Streptophyta</taxon>
        <taxon>Embryophyta</taxon>
        <taxon>Tracheophyta</taxon>
        <taxon>Spermatophyta</taxon>
        <taxon>Magnoliopsida</taxon>
        <taxon>eudicotyledons</taxon>
        <taxon>Gunneridae</taxon>
        <taxon>Pentapetalae</taxon>
        <taxon>rosids</taxon>
        <taxon>fabids</taxon>
        <taxon>Fabales</taxon>
        <taxon>Fabaceae</taxon>
        <taxon>Papilionoideae</taxon>
        <taxon>50 kb inversion clade</taxon>
        <taxon>NPAAA clade</taxon>
        <taxon>indigoferoid/millettioid clade</taxon>
        <taxon>Phaseoleae</taxon>
        <taxon>Vigna</taxon>
    </lineage>
</organism>
<dbReference type="InterPro" id="IPR013238">
    <property type="entry name" value="RNA_pol_III_Rbc25"/>
</dbReference>
<evidence type="ECO:0000256" key="1">
    <source>
        <dbReference type="SAM" id="Phobius"/>
    </source>
</evidence>
<keyword evidence="1" id="KW-1133">Transmembrane helix</keyword>
<gene>
    <name evidence="3" type="ORF">LR48_Vigan11g134600</name>
</gene>
<keyword evidence="1" id="KW-0812">Transmembrane</keyword>
<keyword evidence="1" id="KW-0472">Membrane</keyword>
<dbReference type="EMBL" id="CM003381">
    <property type="protein sequence ID" value="KOM58312.1"/>
    <property type="molecule type" value="Genomic_DNA"/>
</dbReference>
<feature type="non-terminal residue" evidence="3">
    <location>
        <position position="1"/>
    </location>
</feature>
<reference evidence="4" key="1">
    <citation type="journal article" date="2015" name="Proc. Natl. Acad. Sci. U.S.A.">
        <title>Genome sequencing of adzuki bean (Vigna angularis) provides insight into high starch and low fat accumulation and domestication.</title>
        <authorList>
            <person name="Yang K."/>
            <person name="Tian Z."/>
            <person name="Chen C."/>
            <person name="Luo L."/>
            <person name="Zhao B."/>
            <person name="Wang Z."/>
            <person name="Yu L."/>
            <person name="Li Y."/>
            <person name="Sun Y."/>
            <person name="Li W."/>
            <person name="Chen Y."/>
            <person name="Li Y."/>
            <person name="Zhang Y."/>
            <person name="Ai D."/>
            <person name="Zhao J."/>
            <person name="Shang C."/>
            <person name="Ma Y."/>
            <person name="Wu B."/>
            <person name="Wang M."/>
            <person name="Gao L."/>
            <person name="Sun D."/>
            <person name="Zhang P."/>
            <person name="Guo F."/>
            <person name="Wang W."/>
            <person name="Li Y."/>
            <person name="Wang J."/>
            <person name="Varshney R.K."/>
            <person name="Wang J."/>
            <person name="Ling H.Q."/>
            <person name="Wan P."/>
        </authorList>
    </citation>
    <scope>NUCLEOTIDE SEQUENCE</scope>
    <source>
        <strain evidence="4">cv. Jingnong 6</strain>
    </source>
</reference>
<dbReference type="STRING" id="3914.A0A0L9VTX5"/>
<dbReference type="Gene3D" id="2.40.50.140">
    <property type="entry name" value="Nucleic acid-binding proteins"/>
    <property type="match status" value="1"/>
</dbReference>
<dbReference type="Gramene" id="KOM58312">
    <property type="protein sequence ID" value="KOM58312"/>
    <property type="gene ID" value="LR48_Vigan11g134600"/>
</dbReference>
<name>A0A0L9VTX5_PHAAN</name>
<dbReference type="Proteomes" id="UP000053144">
    <property type="component" value="Chromosome 11"/>
</dbReference>
<proteinExistence type="predicted"/>
<evidence type="ECO:0000313" key="4">
    <source>
        <dbReference type="Proteomes" id="UP000053144"/>
    </source>
</evidence>
<dbReference type="Pfam" id="PF08292">
    <property type="entry name" value="RNA_pol_Rbc25"/>
    <property type="match status" value="1"/>
</dbReference>
<dbReference type="InterPro" id="IPR012340">
    <property type="entry name" value="NA-bd_OB-fold"/>
</dbReference>
<feature type="domain" description="RNA polymerase III subunit Rpc25" evidence="2">
    <location>
        <begin position="14"/>
        <end position="90"/>
    </location>
</feature>
<evidence type="ECO:0000259" key="2">
    <source>
        <dbReference type="Pfam" id="PF08292"/>
    </source>
</evidence>
<dbReference type="OMA" id="HAQGMEC"/>
<sequence>EGKSEERSRKGSLSRERKKISLGFFDDIYVPAHHMPYPNHFVEDEQGKRKGVWFWDFNEQEYPIQETDVIKFRVQNVSYPQIPVEQPKESKPFAPMLVTVSILLIIKPLFAFNLFFTFKKRTLNLTQLYKTSL</sequence>
<dbReference type="AlphaFoldDB" id="A0A0L9VTX5"/>
<feature type="transmembrane region" description="Helical" evidence="1">
    <location>
        <begin position="93"/>
        <end position="116"/>
    </location>
</feature>